<name>A0A1H8ASZ0_9PROT</name>
<evidence type="ECO:0000313" key="3">
    <source>
        <dbReference type="EMBL" id="SEM73673.1"/>
    </source>
</evidence>
<dbReference type="PROSITE" id="PS51208">
    <property type="entry name" value="AUTOTRANSPORTER"/>
    <property type="match status" value="1"/>
</dbReference>
<dbReference type="InterPro" id="IPR006315">
    <property type="entry name" value="OM_autotransptr_brl_dom"/>
</dbReference>
<dbReference type="Proteomes" id="UP000183898">
    <property type="component" value="Unassembled WGS sequence"/>
</dbReference>
<feature type="domain" description="Autotransporter" evidence="2">
    <location>
        <begin position="375"/>
        <end position="651"/>
    </location>
</feature>
<dbReference type="AlphaFoldDB" id="A0A1H8ASZ0"/>
<gene>
    <name evidence="3" type="ORF">SAMN05216404_10116</name>
</gene>
<dbReference type="GO" id="GO:0019867">
    <property type="term" value="C:outer membrane"/>
    <property type="evidence" value="ECO:0007669"/>
    <property type="project" value="InterPro"/>
</dbReference>
<feature type="chain" id="PRO_5010340159" evidence="1">
    <location>
        <begin position="33"/>
        <end position="651"/>
    </location>
</feature>
<proteinExistence type="predicted"/>
<dbReference type="Pfam" id="PF03797">
    <property type="entry name" value="Autotransporter"/>
    <property type="match status" value="1"/>
</dbReference>
<accession>A0A1H8ASZ0</accession>
<keyword evidence="1" id="KW-0732">Signal</keyword>
<protein>
    <submittedName>
        <fullName evidence="3">Outer membrane autotransporter barrel domain-containing protein</fullName>
    </submittedName>
</protein>
<dbReference type="InterPro" id="IPR036709">
    <property type="entry name" value="Autotransporte_beta_dom_sf"/>
</dbReference>
<organism evidence="3 4">
    <name type="scientific">Nitrosospira multiformis</name>
    <dbReference type="NCBI Taxonomy" id="1231"/>
    <lineage>
        <taxon>Bacteria</taxon>
        <taxon>Pseudomonadati</taxon>
        <taxon>Pseudomonadota</taxon>
        <taxon>Betaproteobacteria</taxon>
        <taxon>Nitrosomonadales</taxon>
        <taxon>Nitrosomonadaceae</taxon>
        <taxon>Nitrosospira</taxon>
    </lineage>
</organism>
<dbReference type="InterPro" id="IPR005546">
    <property type="entry name" value="Autotransporte_beta"/>
</dbReference>
<dbReference type="InterPro" id="IPR011050">
    <property type="entry name" value="Pectin_lyase_fold/virulence"/>
</dbReference>
<dbReference type="NCBIfam" id="TIGR01414">
    <property type="entry name" value="autotrans_barl"/>
    <property type="match status" value="1"/>
</dbReference>
<sequence length="651" mass="68889">MAKRKKSASLSLCTKFIIVLLVTTVAPLSSRAQQGLTRDVNSIEKGMSRSNDTQSTTSATLPSGISFQSWVDKTRFSGDAKDTFQNNTNNVNDSSHLIFTQQDSVPYDGTISGSDFLNKAGLGMPTLSGDSGAFGEHTTAQSGLLTVNGMLGGTLHVLHHASLHGTGHIGATTVEGTVSPGNSIGMLTVHGNYVQLHGSTYEVEIHPDGASDQVIVTDLADIQGGTVSVIPAGEEFTPGNRFTILTANSGLTGKFDSLTHGLINLGISYDPTHVYLDVLRFCDIGETPNQCATGSAAERLGASNPIYKAIVHQPDQESVRQAFNSLSGEGHASIQGMIIEDSRFIREAVSGRVRQAFHLVGAQSSDTPGHILQQNSAADGALWGRVLGSFGHRDGGLNAARIGRALAGIFVGGDMQIADKFLLGIAGGYTQGSYEGARLFTASSDNYHVSVYGGGQWGPLGLRVGSAYIWHDLETGRDVIFPGFSNHLNAEYNARGVQVFGEVGYDLPLNVISLEPFARLAYVNLRTKGFQERGGISSLRSGGSQQDTAYTTLGINVAKTLSRLEKIVTTLRGSIGWRHAFGEMTPVSTFAFADGSPFATAGVPIARNGIVLGGGVDAHVLGAATLGIYYQGQILHNIADHGVRANFSWRF</sequence>
<evidence type="ECO:0000256" key="1">
    <source>
        <dbReference type="SAM" id="SignalP"/>
    </source>
</evidence>
<dbReference type="Gene3D" id="2.40.128.130">
    <property type="entry name" value="Autotransporter beta-domain"/>
    <property type="match status" value="1"/>
</dbReference>
<dbReference type="SUPFAM" id="SSF103515">
    <property type="entry name" value="Autotransporter"/>
    <property type="match status" value="1"/>
</dbReference>
<evidence type="ECO:0000259" key="2">
    <source>
        <dbReference type="PROSITE" id="PS51208"/>
    </source>
</evidence>
<dbReference type="SMART" id="SM00869">
    <property type="entry name" value="Autotransporter"/>
    <property type="match status" value="1"/>
</dbReference>
<reference evidence="3 4" key="1">
    <citation type="submission" date="2016-10" db="EMBL/GenBank/DDBJ databases">
        <authorList>
            <person name="de Groot N.N."/>
        </authorList>
    </citation>
    <scope>NUCLEOTIDE SEQUENCE [LARGE SCALE GENOMIC DNA]</scope>
    <source>
        <strain evidence="3 4">Nl18</strain>
    </source>
</reference>
<dbReference type="EMBL" id="FOCT01000001">
    <property type="protein sequence ID" value="SEM73673.1"/>
    <property type="molecule type" value="Genomic_DNA"/>
</dbReference>
<feature type="signal peptide" evidence="1">
    <location>
        <begin position="1"/>
        <end position="32"/>
    </location>
</feature>
<evidence type="ECO:0000313" key="4">
    <source>
        <dbReference type="Proteomes" id="UP000183898"/>
    </source>
</evidence>
<dbReference type="SUPFAM" id="SSF51126">
    <property type="entry name" value="Pectin lyase-like"/>
    <property type="match status" value="1"/>
</dbReference>